<keyword evidence="1" id="KW-0064">Aspartyl protease</keyword>
<evidence type="ECO:0000313" key="6">
    <source>
        <dbReference type="EMBL" id="SPD28561.1"/>
    </source>
</evidence>
<sequence length="775" mass="86972">MRLLTTPLALVCFESNLVDVPLNSWWVDTGASIHVTNSLHGFKSKRRPYDGEVAVYMGNGEKALVEFIGVVNLPLASGGVLVLDDVVYVPSLRRSLISVSKLDSSGFGFHFGNKRFVLYSGSREIASGALCDGLYKRLGHISRERMERLTRNGILDSLDFSDFQTCVDCVKGKLTRARKKGATRRQIPGPFAKFLQECGVDAQYTMLGEPEQNGVAERRNRTLMDMKLDPRSVSGYFVGYANKSKGYRFYCPSYSMRIVESKRAVFLEGDSVNEVVQPCRFAFKEERVTIPVPPSLESAVSLPLTEHVDEAIPMVIEAQPIDDALLRRSQRSRKPAISDDYMVYLQEHEFDIGVVDDPSSYSQAIQSSQSTKWIDAMVDELKSMDNNNVWDLVDLPNGCRPIGCKWVFKTKKDSTGKIERYKARLVAKGFSQKEGIDYKETFSPVSSKDSFRIPDGFQVSGKEHMVCKLKKSIYGLKQASRQWYLKFDNVVTSFGFKENPVDHCIYLKINGSKIIFLVLYVDDILLASNDLGLLRETKRFLFDNFEMKDLGEASFVLGIEIHRDRSRGILGLSQKSYISRVLERFNMSTCSAGDAPIVKGDKLSKLQCPQNDLKRNEMKKIPYASAVGSLMYAQVCTRPDIAFAISVLGRRSNLLEVVGYADADYAGCADDLKSTSGYVFMLAGGVISWKSVKQTLTASSTMQAEYVACYEATLQAVWLRNFISRLEIVDSISKPLTIYNDNSAVVCFSKNNKRSSGSKHMHIKYLVVREKILEL</sequence>
<dbReference type="GO" id="GO:0003676">
    <property type="term" value="F:nucleic acid binding"/>
    <property type="evidence" value="ECO:0007669"/>
    <property type="project" value="InterPro"/>
</dbReference>
<dbReference type="PANTHER" id="PTHR11439">
    <property type="entry name" value="GAG-POL-RELATED RETROTRANSPOSON"/>
    <property type="match status" value="1"/>
</dbReference>
<dbReference type="SUPFAM" id="SSF56672">
    <property type="entry name" value="DNA/RNA polymerases"/>
    <property type="match status" value="1"/>
</dbReference>
<dbReference type="InterPro" id="IPR013103">
    <property type="entry name" value="RVT_2"/>
</dbReference>
<name>A0A2N9IWZ4_FAGSY</name>
<dbReference type="EMBL" id="OIVN01006237">
    <property type="protein sequence ID" value="SPD28561.1"/>
    <property type="molecule type" value="Genomic_DNA"/>
</dbReference>
<dbReference type="InterPro" id="IPR036397">
    <property type="entry name" value="RNaseH_sf"/>
</dbReference>
<evidence type="ECO:0000259" key="3">
    <source>
        <dbReference type="Pfam" id="PF13976"/>
    </source>
</evidence>
<dbReference type="InterPro" id="IPR025724">
    <property type="entry name" value="GAG-pre-integrase_dom"/>
</dbReference>
<dbReference type="SUPFAM" id="SSF53098">
    <property type="entry name" value="Ribonuclease H-like"/>
    <property type="match status" value="1"/>
</dbReference>
<dbReference type="AlphaFoldDB" id="A0A2N9IWZ4"/>
<dbReference type="InterPro" id="IPR057670">
    <property type="entry name" value="SH3_retrovirus"/>
</dbReference>
<proteinExistence type="predicted"/>
<keyword evidence="1" id="KW-0645">Protease</keyword>
<evidence type="ECO:0000259" key="4">
    <source>
        <dbReference type="Pfam" id="PF22936"/>
    </source>
</evidence>
<organism evidence="6">
    <name type="scientific">Fagus sylvatica</name>
    <name type="common">Beechnut</name>
    <dbReference type="NCBI Taxonomy" id="28930"/>
    <lineage>
        <taxon>Eukaryota</taxon>
        <taxon>Viridiplantae</taxon>
        <taxon>Streptophyta</taxon>
        <taxon>Embryophyta</taxon>
        <taxon>Tracheophyta</taxon>
        <taxon>Spermatophyta</taxon>
        <taxon>Magnoliopsida</taxon>
        <taxon>eudicotyledons</taxon>
        <taxon>Gunneridae</taxon>
        <taxon>Pentapetalae</taxon>
        <taxon>rosids</taxon>
        <taxon>fabids</taxon>
        <taxon>Fagales</taxon>
        <taxon>Fagaceae</taxon>
        <taxon>Fagus</taxon>
    </lineage>
</organism>
<evidence type="ECO:0000259" key="2">
    <source>
        <dbReference type="Pfam" id="PF07727"/>
    </source>
</evidence>
<gene>
    <name evidence="6" type="ORF">FSB_LOCUS56443</name>
</gene>
<feature type="domain" description="Retrovirus-related Pol polyprotein from transposon TNT 1-94-like beta-barrel" evidence="4">
    <location>
        <begin position="25"/>
        <end position="107"/>
    </location>
</feature>
<dbReference type="GO" id="GO:0004190">
    <property type="term" value="F:aspartic-type endopeptidase activity"/>
    <property type="evidence" value="ECO:0007669"/>
    <property type="project" value="UniProtKB-KW"/>
</dbReference>
<dbReference type="Pfam" id="PF22936">
    <property type="entry name" value="Pol_BBD"/>
    <property type="match status" value="1"/>
</dbReference>
<feature type="domain" description="GAG-pre-integrase" evidence="3">
    <location>
        <begin position="136"/>
        <end position="173"/>
    </location>
</feature>
<feature type="domain" description="Reverse transcriptase Ty1/copia-type" evidence="2">
    <location>
        <begin position="387"/>
        <end position="452"/>
    </location>
</feature>
<dbReference type="PANTHER" id="PTHR11439:SF467">
    <property type="entry name" value="INTEGRASE CATALYTIC DOMAIN-CONTAINING PROTEIN"/>
    <property type="match status" value="1"/>
</dbReference>
<reference evidence="6" key="1">
    <citation type="submission" date="2018-02" db="EMBL/GenBank/DDBJ databases">
        <authorList>
            <person name="Cohen D.B."/>
            <person name="Kent A.D."/>
        </authorList>
    </citation>
    <scope>NUCLEOTIDE SEQUENCE</scope>
</reference>
<accession>A0A2N9IWZ4</accession>
<dbReference type="InterPro" id="IPR054722">
    <property type="entry name" value="PolX-like_BBD"/>
</dbReference>
<evidence type="ECO:0000256" key="1">
    <source>
        <dbReference type="ARBA" id="ARBA00022750"/>
    </source>
</evidence>
<evidence type="ECO:0008006" key="7">
    <source>
        <dbReference type="Google" id="ProtNLM"/>
    </source>
</evidence>
<dbReference type="InterPro" id="IPR043502">
    <property type="entry name" value="DNA/RNA_pol_sf"/>
</dbReference>
<evidence type="ECO:0000259" key="5">
    <source>
        <dbReference type="Pfam" id="PF25597"/>
    </source>
</evidence>
<feature type="domain" description="Reverse transcriptase Ty1/copia-type" evidence="2">
    <location>
        <begin position="453"/>
        <end position="598"/>
    </location>
</feature>
<dbReference type="InterPro" id="IPR012337">
    <property type="entry name" value="RNaseH-like_sf"/>
</dbReference>
<protein>
    <recommendedName>
        <fullName evidence="7">Integrase catalytic domain-containing protein</fullName>
    </recommendedName>
</protein>
<dbReference type="CDD" id="cd09272">
    <property type="entry name" value="RNase_HI_RT_Ty1"/>
    <property type="match status" value="1"/>
</dbReference>
<feature type="domain" description="Retroviral polymerase SH3-like" evidence="5">
    <location>
        <begin position="227"/>
        <end position="271"/>
    </location>
</feature>
<dbReference type="Pfam" id="PF25597">
    <property type="entry name" value="SH3_retrovirus"/>
    <property type="match status" value="1"/>
</dbReference>
<dbReference type="Gene3D" id="3.30.420.10">
    <property type="entry name" value="Ribonuclease H-like superfamily/Ribonuclease H"/>
    <property type="match status" value="1"/>
</dbReference>
<keyword evidence="1" id="KW-0378">Hydrolase</keyword>
<dbReference type="Pfam" id="PF13976">
    <property type="entry name" value="gag_pre-integrs"/>
    <property type="match status" value="1"/>
</dbReference>
<dbReference type="Pfam" id="PF07727">
    <property type="entry name" value="RVT_2"/>
    <property type="match status" value="2"/>
</dbReference>